<accession>A0A0A9B1I1</accession>
<name>A0A0A9B1I1_ARUDO</name>
<proteinExistence type="predicted"/>
<protein>
    <submittedName>
        <fullName evidence="1">Uncharacterized protein</fullName>
    </submittedName>
</protein>
<dbReference type="EMBL" id="GBRH01240674">
    <property type="protein sequence ID" value="JAD57221.1"/>
    <property type="molecule type" value="Transcribed_RNA"/>
</dbReference>
<evidence type="ECO:0000313" key="1">
    <source>
        <dbReference type="EMBL" id="JAD57221.1"/>
    </source>
</evidence>
<reference evidence="1" key="2">
    <citation type="journal article" date="2015" name="Data Brief">
        <title>Shoot transcriptome of the giant reed, Arundo donax.</title>
        <authorList>
            <person name="Barrero R.A."/>
            <person name="Guerrero F.D."/>
            <person name="Moolhuijzen P."/>
            <person name="Goolsby J.A."/>
            <person name="Tidwell J."/>
            <person name="Bellgard S.E."/>
            <person name="Bellgard M.I."/>
        </authorList>
    </citation>
    <scope>NUCLEOTIDE SEQUENCE</scope>
    <source>
        <tissue evidence="1">Shoot tissue taken approximately 20 cm above the soil surface</tissue>
    </source>
</reference>
<organism evidence="1">
    <name type="scientific">Arundo donax</name>
    <name type="common">Giant reed</name>
    <name type="synonym">Donax arundinaceus</name>
    <dbReference type="NCBI Taxonomy" id="35708"/>
    <lineage>
        <taxon>Eukaryota</taxon>
        <taxon>Viridiplantae</taxon>
        <taxon>Streptophyta</taxon>
        <taxon>Embryophyta</taxon>
        <taxon>Tracheophyta</taxon>
        <taxon>Spermatophyta</taxon>
        <taxon>Magnoliopsida</taxon>
        <taxon>Liliopsida</taxon>
        <taxon>Poales</taxon>
        <taxon>Poaceae</taxon>
        <taxon>PACMAD clade</taxon>
        <taxon>Arundinoideae</taxon>
        <taxon>Arundineae</taxon>
        <taxon>Arundo</taxon>
    </lineage>
</organism>
<sequence>MGCRKAERFHFAKLKSSCKLQHQVCQDAHIKCKKGLTARSICLSVKL</sequence>
<dbReference type="AlphaFoldDB" id="A0A0A9B1I1"/>
<reference evidence="1" key="1">
    <citation type="submission" date="2014-09" db="EMBL/GenBank/DDBJ databases">
        <authorList>
            <person name="Magalhaes I.L.F."/>
            <person name="Oliveira U."/>
            <person name="Santos F.R."/>
            <person name="Vidigal T.H.D.A."/>
            <person name="Brescovit A.D."/>
            <person name="Santos A.J."/>
        </authorList>
    </citation>
    <scope>NUCLEOTIDE SEQUENCE</scope>
    <source>
        <tissue evidence="1">Shoot tissue taken approximately 20 cm above the soil surface</tissue>
    </source>
</reference>